<accession>A0A272EZ87</accession>
<evidence type="ECO:0000313" key="7">
    <source>
        <dbReference type="EMBL" id="KAF7600898.1"/>
    </source>
</evidence>
<comment type="caution">
    <text evidence="8">The sequence shown here is derived from an EMBL/GenBank/DDBJ whole genome shotgun (WGS) entry which is preliminary data.</text>
</comment>
<dbReference type="EMBL" id="NMRN01000001">
    <property type="protein sequence ID" value="PAS95413.1"/>
    <property type="molecule type" value="Genomic_DNA"/>
</dbReference>
<dbReference type="HAMAP" id="MF_00376">
    <property type="entry name" value="Dephospho_CoA_kinase"/>
    <property type="match status" value="1"/>
</dbReference>
<gene>
    <name evidence="5" type="primary">coaE</name>
    <name evidence="7" type="ORF">BGI27_00055</name>
    <name evidence="8" type="ORF">CGU29_00090</name>
</gene>
<organism evidence="8 9">
    <name type="scientific">Candidatus Dactylopiibacterium carminicum</name>
    <dbReference type="NCBI Taxonomy" id="857335"/>
    <lineage>
        <taxon>Bacteria</taxon>
        <taxon>Pseudomonadati</taxon>
        <taxon>Pseudomonadota</taxon>
        <taxon>Betaproteobacteria</taxon>
        <taxon>Rhodocyclales</taxon>
        <taxon>Rhodocyclaceae</taxon>
        <taxon>Candidatus Dactylopiibacterium</taxon>
    </lineage>
</organism>
<evidence type="ECO:0000256" key="6">
    <source>
        <dbReference type="NCBIfam" id="TIGR00152"/>
    </source>
</evidence>
<keyword evidence="5" id="KW-0808">Transferase</keyword>
<dbReference type="NCBIfam" id="TIGR00152">
    <property type="entry name" value="dephospho-CoA kinase"/>
    <property type="match status" value="1"/>
</dbReference>
<keyword evidence="4 5" id="KW-0173">Coenzyme A biosynthesis</keyword>
<dbReference type="RefSeq" id="WP_095523008.1">
    <property type="nucleotide sequence ID" value="NZ_MDUX01000001.1"/>
</dbReference>
<keyword evidence="5" id="KW-0963">Cytoplasm</keyword>
<name>A0A272EZ87_9RHOO</name>
<dbReference type="EC" id="2.7.1.24" evidence="5 6"/>
<comment type="function">
    <text evidence="5">Catalyzes the phosphorylation of the 3'-hydroxyl group of dephosphocoenzyme A to form coenzyme A.</text>
</comment>
<keyword evidence="5 8" id="KW-0418">Kinase</keyword>
<dbReference type="InterPro" id="IPR027417">
    <property type="entry name" value="P-loop_NTPase"/>
</dbReference>
<dbReference type="GO" id="GO:0005737">
    <property type="term" value="C:cytoplasm"/>
    <property type="evidence" value="ECO:0007669"/>
    <property type="project" value="UniProtKB-SubCell"/>
</dbReference>
<dbReference type="GO" id="GO:0005524">
    <property type="term" value="F:ATP binding"/>
    <property type="evidence" value="ECO:0007669"/>
    <property type="project" value="UniProtKB-UniRule"/>
</dbReference>
<dbReference type="UniPathway" id="UPA00241">
    <property type="reaction ID" value="UER00356"/>
</dbReference>
<keyword evidence="3 5" id="KW-0067">ATP-binding</keyword>
<evidence type="ECO:0000256" key="3">
    <source>
        <dbReference type="ARBA" id="ARBA00022840"/>
    </source>
</evidence>
<evidence type="ECO:0000256" key="2">
    <source>
        <dbReference type="ARBA" id="ARBA00022741"/>
    </source>
</evidence>
<dbReference type="Pfam" id="PF01121">
    <property type="entry name" value="CoaE"/>
    <property type="match status" value="1"/>
</dbReference>
<dbReference type="Proteomes" id="UP000623509">
    <property type="component" value="Unassembled WGS sequence"/>
</dbReference>
<protein>
    <recommendedName>
        <fullName evidence="5 6">Dephospho-CoA kinase</fullName>
        <ecNumber evidence="5 6">2.7.1.24</ecNumber>
    </recommendedName>
    <alternativeName>
        <fullName evidence="5">Dephosphocoenzyme A kinase</fullName>
    </alternativeName>
</protein>
<dbReference type="PANTHER" id="PTHR10695">
    <property type="entry name" value="DEPHOSPHO-COA KINASE-RELATED"/>
    <property type="match status" value="1"/>
</dbReference>
<dbReference type="AlphaFoldDB" id="A0A272EZ87"/>
<comment type="pathway">
    <text evidence="5">Cofactor biosynthesis; coenzyme A biosynthesis; CoA from (R)-pantothenate: step 5/5.</text>
</comment>
<dbReference type="GO" id="GO:0015937">
    <property type="term" value="P:coenzyme A biosynthetic process"/>
    <property type="evidence" value="ECO:0007669"/>
    <property type="project" value="UniProtKB-UniRule"/>
</dbReference>
<evidence type="ECO:0000256" key="1">
    <source>
        <dbReference type="ARBA" id="ARBA00009018"/>
    </source>
</evidence>
<dbReference type="InterPro" id="IPR001977">
    <property type="entry name" value="Depp_CoAkinase"/>
</dbReference>
<evidence type="ECO:0000256" key="4">
    <source>
        <dbReference type="ARBA" id="ARBA00022993"/>
    </source>
</evidence>
<evidence type="ECO:0000313" key="10">
    <source>
        <dbReference type="Proteomes" id="UP000623509"/>
    </source>
</evidence>
<comment type="similarity">
    <text evidence="1 5">Belongs to the CoaE family.</text>
</comment>
<evidence type="ECO:0000313" key="9">
    <source>
        <dbReference type="Proteomes" id="UP000216107"/>
    </source>
</evidence>
<proteinExistence type="inferred from homology"/>
<dbReference type="PROSITE" id="PS51219">
    <property type="entry name" value="DPCK"/>
    <property type="match status" value="1"/>
</dbReference>
<dbReference type="PANTHER" id="PTHR10695:SF46">
    <property type="entry name" value="BIFUNCTIONAL COENZYME A SYNTHASE-RELATED"/>
    <property type="match status" value="1"/>
</dbReference>
<reference evidence="7 10" key="1">
    <citation type="submission" date="2016-08" db="EMBL/GenBank/DDBJ databases">
        <title>Candidatus Dactylopiibacterium carminicum genome sequence.</title>
        <authorList>
            <person name="Ramirez-Puebla S.T."/>
            <person name="Ormeno-Orrillo E."/>
            <person name="Vera-Ponce De Leon A."/>
            <person name="Luis L."/>
            <person name="Sanchez-Flores A."/>
            <person name="Monica R."/>
            <person name="Martinez-Romero E."/>
        </authorList>
    </citation>
    <scope>NUCLEOTIDE SEQUENCE [LARGE SCALE GENOMIC DNA]</scope>
    <source>
        <strain evidence="7">END1</strain>
    </source>
</reference>
<evidence type="ECO:0000313" key="8">
    <source>
        <dbReference type="EMBL" id="PAS95413.1"/>
    </source>
</evidence>
<dbReference type="Proteomes" id="UP000216107">
    <property type="component" value="Unassembled WGS sequence"/>
</dbReference>
<dbReference type="EMBL" id="MDUX01000001">
    <property type="protein sequence ID" value="KAF7600898.1"/>
    <property type="molecule type" value="Genomic_DNA"/>
</dbReference>
<keyword evidence="10" id="KW-1185">Reference proteome</keyword>
<dbReference type="SUPFAM" id="SSF52540">
    <property type="entry name" value="P-loop containing nucleoside triphosphate hydrolases"/>
    <property type="match status" value="1"/>
</dbReference>
<sequence>MQPERLPVVGLTGGIGSGKSSASQHFKALGITVVDTDAVSRQLTGVGGEAMSAIRQTFGMHMQEADGALDRAAMRHLVFSDPEARKQLEAILHPMIRARAELELRQACSPYAILEVPLLVESRHFMQRCNRILVIDCPPDLQLERVVARSNLSPAEVERIISAQASRPQRLAAASEVIENTGSLEDLKHSVQRMHEFYVLEFTQQKRGCYDAVTKAGHSGGQDR</sequence>
<comment type="catalytic activity">
    <reaction evidence="5">
        <text>3'-dephospho-CoA + ATP = ADP + CoA + H(+)</text>
        <dbReference type="Rhea" id="RHEA:18245"/>
        <dbReference type="ChEBI" id="CHEBI:15378"/>
        <dbReference type="ChEBI" id="CHEBI:30616"/>
        <dbReference type="ChEBI" id="CHEBI:57287"/>
        <dbReference type="ChEBI" id="CHEBI:57328"/>
        <dbReference type="ChEBI" id="CHEBI:456216"/>
        <dbReference type="EC" id="2.7.1.24"/>
    </reaction>
</comment>
<dbReference type="Gene3D" id="3.40.50.300">
    <property type="entry name" value="P-loop containing nucleotide triphosphate hydrolases"/>
    <property type="match status" value="1"/>
</dbReference>
<reference evidence="8 9" key="2">
    <citation type="submission" date="2017-07" db="EMBL/GenBank/DDBJ databases">
        <title>Candidatus Dactylopiibacterium carminicum, a nitrogen-fixing symbiont of the cochineal insect Dactylopius coccus and Dactylopius opuntiae (Hemiptera: Coccoidea: Dactylopiidae).</title>
        <authorList>
            <person name="Vera A."/>
        </authorList>
    </citation>
    <scope>NUCLEOTIDE SEQUENCE [LARGE SCALE GENOMIC DNA]</scope>
    <source>
        <strain evidence="8 9">NFDCM</strain>
    </source>
</reference>
<keyword evidence="2 5" id="KW-0547">Nucleotide-binding</keyword>
<dbReference type="OrthoDB" id="9812943at2"/>
<feature type="binding site" evidence="5">
    <location>
        <begin position="16"/>
        <end position="21"/>
    </location>
    <ligand>
        <name>ATP</name>
        <dbReference type="ChEBI" id="CHEBI:30616"/>
    </ligand>
</feature>
<evidence type="ECO:0000256" key="5">
    <source>
        <dbReference type="HAMAP-Rule" id="MF_00376"/>
    </source>
</evidence>
<comment type="subcellular location">
    <subcellularLocation>
        <location evidence="5">Cytoplasm</location>
    </subcellularLocation>
</comment>
<dbReference type="CDD" id="cd02022">
    <property type="entry name" value="DPCK"/>
    <property type="match status" value="1"/>
</dbReference>
<dbReference type="GO" id="GO:0004140">
    <property type="term" value="F:dephospho-CoA kinase activity"/>
    <property type="evidence" value="ECO:0007669"/>
    <property type="project" value="UniProtKB-UniRule"/>
</dbReference>